<evidence type="ECO:0008006" key="4">
    <source>
        <dbReference type="Google" id="ProtNLM"/>
    </source>
</evidence>
<name>A0A0C2X2Q2_SERVB</name>
<protein>
    <recommendedName>
        <fullName evidence="4">DUF4218 domain-containing protein</fullName>
    </recommendedName>
</protein>
<evidence type="ECO:0000313" key="3">
    <source>
        <dbReference type="Proteomes" id="UP000054097"/>
    </source>
</evidence>
<organism evidence="2 3">
    <name type="scientific">Serendipita vermifera MAFF 305830</name>
    <dbReference type="NCBI Taxonomy" id="933852"/>
    <lineage>
        <taxon>Eukaryota</taxon>
        <taxon>Fungi</taxon>
        <taxon>Dikarya</taxon>
        <taxon>Basidiomycota</taxon>
        <taxon>Agaricomycotina</taxon>
        <taxon>Agaricomycetes</taxon>
        <taxon>Sebacinales</taxon>
        <taxon>Serendipitaceae</taxon>
        <taxon>Serendipita</taxon>
    </lineage>
</organism>
<dbReference type="EMBL" id="KN824279">
    <property type="protein sequence ID" value="KIM32543.1"/>
    <property type="molecule type" value="Genomic_DNA"/>
</dbReference>
<dbReference type="OrthoDB" id="3269001at2759"/>
<evidence type="ECO:0000256" key="1">
    <source>
        <dbReference type="SAM" id="MobiDB-lite"/>
    </source>
</evidence>
<gene>
    <name evidence="2" type="ORF">M408DRAFT_19943</name>
</gene>
<dbReference type="AlphaFoldDB" id="A0A0C2X2Q2"/>
<proteinExistence type="predicted"/>
<accession>A0A0C2X2Q2</accession>
<reference evidence="3" key="2">
    <citation type="submission" date="2015-01" db="EMBL/GenBank/DDBJ databases">
        <title>Evolutionary Origins and Diversification of the Mycorrhizal Mutualists.</title>
        <authorList>
            <consortium name="DOE Joint Genome Institute"/>
            <consortium name="Mycorrhizal Genomics Consortium"/>
            <person name="Kohler A."/>
            <person name="Kuo A."/>
            <person name="Nagy L.G."/>
            <person name="Floudas D."/>
            <person name="Copeland A."/>
            <person name="Barry K.W."/>
            <person name="Cichocki N."/>
            <person name="Veneault-Fourrey C."/>
            <person name="LaButti K."/>
            <person name="Lindquist E.A."/>
            <person name="Lipzen A."/>
            <person name="Lundell T."/>
            <person name="Morin E."/>
            <person name="Murat C."/>
            <person name="Riley R."/>
            <person name="Ohm R."/>
            <person name="Sun H."/>
            <person name="Tunlid A."/>
            <person name="Henrissat B."/>
            <person name="Grigoriev I.V."/>
            <person name="Hibbett D.S."/>
            <person name="Martin F."/>
        </authorList>
    </citation>
    <scope>NUCLEOTIDE SEQUENCE [LARGE SCALE GENOMIC DNA]</scope>
    <source>
        <strain evidence="3">MAFF 305830</strain>
    </source>
</reference>
<feature type="region of interest" description="Disordered" evidence="1">
    <location>
        <begin position="32"/>
        <end position="55"/>
    </location>
</feature>
<reference evidence="2 3" key="1">
    <citation type="submission" date="2014-04" db="EMBL/GenBank/DDBJ databases">
        <authorList>
            <consortium name="DOE Joint Genome Institute"/>
            <person name="Kuo A."/>
            <person name="Zuccaro A."/>
            <person name="Kohler A."/>
            <person name="Nagy L.G."/>
            <person name="Floudas D."/>
            <person name="Copeland A."/>
            <person name="Barry K.W."/>
            <person name="Cichocki N."/>
            <person name="Veneault-Fourrey C."/>
            <person name="LaButti K."/>
            <person name="Lindquist E.A."/>
            <person name="Lipzen A."/>
            <person name="Lundell T."/>
            <person name="Morin E."/>
            <person name="Murat C."/>
            <person name="Sun H."/>
            <person name="Tunlid A."/>
            <person name="Henrissat B."/>
            <person name="Grigoriev I.V."/>
            <person name="Hibbett D.S."/>
            <person name="Martin F."/>
            <person name="Nordberg H.P."/>
            <person name="Cantor M.N."/>
            <person name="Hua S.X."/>
        </authorList>
    </citation>
    <scope>NUCLEOTIDE SEQUENCE [LARGE SCALE GENOMIC DNA]</scope>
    <source>
        <strain evidence="2 3">MAFF 305830</strain>
    </source>
</reference>
<dbReference type="Proteomes" id="UP000054097">
    <property type="component" value="Unassembled WGS sequence"/>
</dbReference>
<evidence type="ECO:0000313" key="2">
    <source>
        <dbReference type="EMBL" id="KIM32543.1"/>
    </source>
</evidence>
<keyword evidence="3" id="KW-1185">Reference proteome</keyword>
<dbReference type="PANTHER" id="PTHR46579:SF1">
    <property type="entry name" value="F5_8 TYPE C DOMAIN-CONTAINING PROTEIN"/>
    <property type="match status" value="1"/>
</dbReference>
<dbReference type="PANTHER" id="PTHR46579">
    <property type="entry name" value="F5/8 TYPE C DOMAIN-CONTAINING PROTEIN-RELATED"/>
    <property type="match status" value="1"/>
</dbReference>
<dbReference type="STRING" id="933852.A0A0C2X2Q2"/>
<sequence>MDIVTVKHNIKLTRNELTSKLKSLPADWPQELIFENPPTPESPRYSAPENSQQPNEGLCRLREDCAANHEFLQLQTWIASKIELYSLIAIREAKEIIEELSSAAQGLDDLKLVQWEAGRLVQTIDTTSVHPLETVLPPTALIAFAPLLLQTKGLSRQLAQFVLHLLYMLAFMILELSPSEKRRLTKELPGLPKTTEQILRPIVRPFDPIRRQQIPPATYNPNSGENFRHNMWSSELRRYLNGDPLVSAAQCLASSLKPADALRCTYQSTIGSNVCGTRLTAFSGDGSSSTDQGQLNMSYNHEDLGPTDEKPKPQISFYVADLRQWLTDLVARPGMVDILRNLPQAHGRVSDIMQSRGIRSLKGPDGRSFIGPHVTGVHICLAMFVDFFNSEGNFIGGKHNSTGGIFFIVLNLPISLRYLPENMFPIFTPGGREPTTEGLNNLLRPAIDQLITLYTHGIVLHYSNHPTLTIIRAMVAVIIADTPAAKKVGGFASHAHYWFCHICRLGRDEIETSSEPSSWPRLSHQEHDAIVKAWRDAPSLELRDELFRLYGLRFSELHRLPYIDLTTCIGAEPMHAIMQNTIQHHIRQTFGIDRVQGDRFFDTEVEGANENMELPENNLTELTLDTPELHRGIAICAKPWLDVRSLVMLVSLKTSTLVELCRKANVQTWNLPRHNGQPKRISMVEALASQTRAMGLSSEDVQEEINILSSDKHILEKTNKLHDVSVEKIFKICCFAGIDTNTLPMKKGSVYPDRDTMVHALLSHTGGYNNLKNIKEIIALWHFQAKMSTDDEPTVALDLNADQKNLPHFNELFLQEIWRDIEKTEFPGELENDRPPKYLGSKQHGRLKASQWRTVCCFTMLITLGRLWGHPNSSTNDKMWLKNYIHLAVLVRIAYSHSIDAGDIEAFKHHSIRYFEGLRAYHPSSIKPCHHFLLHIPEMMERFGPIRGWWAFPFERFNGQIQHLSTNHKVGEVEKSYLTQWLRLAKIRAVMSDNKHAGLDKLMKLANNDLDLNVLAADNRQQNILQVEPHSTGSSSLSRESRSAFVHHPALNLDNMTMVKKATVHNSVFESYRRSTKNGLVEFPGECANANFQPVGYIHEIFQVHGTAEQHTLLVACIAQCVDVQDQFLDNASELGARLCGREIARYVIIPVEKLSHVIRYPWSSSAQLIISIYNHPVPL</sequence>
<dbReference type="HOGENOM" id="CLU_007445_0_0_1"/>